<dbReference type="Proteomes" id="UP000824782">
    <property type="component" value="Unassembled WGS sequence"/>
</dbReference>
<gene>
    <name evidence="1" type="ORF">GDO81_017950</name>
</gene>
<comment type="caution">
    <text evidence="1">The sequence shown here is derived from an EMBL/GenBank/DDBJ whole genome shotgun (WGS) entry which is preliminary data.</text>
</comment>
<keyword evidence="2" id="KW-1185">Reference proteome</keyword>
<dbReference type="EMBL" id="WNYA01000009">
    <property type="protein sequence ID" value="KAG8556178.1"/>
    <property type="molecule type" value="Genomic_DNA"/>
</dbReference>
<organism evidence="1 2">
    <name type="scientific">Engystomops pustulosus</name>
    <name type="common">Tungara frog</name>
    <name type="synonym">Physalaemus pustulosus</name>
    <dbReference type="NCBI Taxonomy" id="76066"/>
    <lineage>
        <taxon>Eukaryota</taxon>
        <taxon>Metazoa</taxon>
        <taxon>Chordata</taxon>
        <taxon>Craniata</taxon>
        <taxon>Vertebrata</taxon>
        <taxon>Euteleostomi</taxon>
        <taxon>Amphibia</taxon>
        <taxon>Batrachia</taxon>
        <taxon>Anura</taxon>
        <taxon>Neobatrachia</taxon>
        <taxon>Hyloidea</taxon>
        <taxon>Leptodactylidae</taxon>
        <taxon>Leiuperinae</taxon>
        <taxon>Engystomops</taxon>
    </lineage>
</organism>
<accession>A0AAV7ABW6</accession>
<sequence length="97" mass="11260">MTLSYCLIEIQPLLNFATSAFAMDMCATKRRTQRSQVSLQIAQNWQVHALQKLQPPADQPEIKYIERYCRLQDQEAVCILLWLFSSQVSKEAQYYAG</sequence>
<evidence type="ECO:0000313" key="1">
    <source>
        <dbReference type="EMBL" id="KAG8556178.1"/>
    </source>
</evidence>
<reference evidence="1" key="1">
    <citation type="thesis" date="2020" institute="ProQuest LLC" country="789 East Eisenhower Parkway, Ann Arbor, MI, USA">
        <title>Comparative Genomics and Chromosome Evolution.</title>
        <authorList>
            <person name="Mudd A.B."/>
        </authorList>
    </citation>
    <scope>NUCLEOTIDE SEQUENCE</scope>
    <source>
        <strain evidence="1">237g6f4</strain>
        <tissue evidence="1">Blood</tissue>
    </source>
</reference>
<dbReference type="AlphaFoldDB" id="A0AAV7ABW6"/>
<proteinExistence type="predicted"/>
<protein>
    <submittedName>
        <fullName evidence="1">Uncharacterized protein</fullName>
    </submittedName>
</protein>
<evidence type="ECO:0000313" key="2">
    <source>
        <dbReference type="Proteomes" id="UP000824782"/>
    </source>
</evidence>
<name>A0AAV7ABW6_ENGPU</name>